<gene>
    <name evidence="1" type="ORF">UFOVP436_167</name>
    <name evidence="2" type="ORF">UFOVP784_167</name>
</gene>
<evidence type="ECO:0000313" key="2">
    <source>
        <dbReference type="EMBL" id="CAB4162889.1"/>
    </source>
</evidence>
<accession>A0A6J5NTV9</accession>
<reference evidence="2" key="1">
    <citation type="submission" date="2020-04" db="EMBL/GenBank/DDBJ databases">
        <authorList>
            <person name="Chiriac C."/>
            <person name="Salcher M."/>
            <person name="Ghai R."/>
            <person name="Kavagutti S V."/>
        </authorList>
    </citation>
    <scope>NUCLEOTIDE SEQUENCE</scope>
</reference>
<proteinExistence type="predicted"/>
<dbReference type="EMBL" id="LR796418">
    <property type="protein sequence ID" value="CAB4143527.1"/>
    <property type="molecule type" value="Genomic_DNA"/>
</dbReference>
<dbReference type="EMBL" id="LR796737">
    <property type="protein sequence ID" value="CAB4162889.1"/>
    <property type="molecule type" value="Genomic_DNA"/>
</dbReference>
<organism evidence="2">
    <name type="scientific">uncultured Caudovirales phage</name>
    <dbReference type="NCBI Taxonomy" id="2100421"/>
    <lineage>
        <taxon>Viruses</taxon>
        <taxon>Duplodnaviria</taxon>
        <taxon>Heunggongvirae</taxon>
        <taxon>Uroviricota</taxon>
        <taxon>Caudoviricetes</taxon>
        <taxon>Peduoviridae</taxon>
        <taxon>Maltschvirus</taxon>
        <taxon>Maltschvirus maltsch</taxon>
    </lineage>
</organism>
<name>A0A6J5NTV9_9CAUD</name>
<sequence length="63" mass="7674">MNLQSIEDIDPLQRLTLTDFSYSRIDTYEMCPSKYFFSYIKKEPRQFNAPAILRKYNPLCFRR</sequence>
<protein>
    <submittedName>
        <fullName evidence="2">Uncharacterized protein</fullName>
    </submittedName>
</protein>
<evidence type="ECO:0000313" key="1">
    <source>
        <dbReference type="EMBL" id="CAB4143527.1"/>
    </source>
</evidence>